<evidence type="ECO:0000256" key="10">
    <source>
        <dbReference type="ARBA" id="ARBA00023077"/>
    </source>
</evidence>
<dbReference type="InterPro" id="IPR037066">
    <property type="entry name" value="Plug_dom_sf"/>
</dbReference>
<dbReference type="AlphaFoldDB" id="A0A1H3QL58"/>
<comment type="similarity">
    <text evidence="2 14 16">Belongs to the TonB-dependent receptor family.</text>
</comment>
<keyword evidence="13 14" id="KW-0998">Cell outer membrane</keyword>
<dbReference type="SMART" id="SM00965">
    <property type="entry name" value="STN"/>
    <property type="match status" value="1"/>
</dbReference>
<evidence type="ECO:0000256" key="15">
    <source>
        <dbReference type="PROSITE-ProRule" id="PRU10144"/>
    </source>
</evidence>
<evidence type="ECO:0000313" key="19">
    <source>
        <dbReference type="EMBL" id="SDZ14314.1"/>
    </source>
</evidence>
<dbReference type="Gene3D" id="2.170.130.10">
    <property type="entry name" value="TonB-dependent receptor, plug domain"/>
    <property type="match status" value="1"/>
</dbReference>
<evidence type="ECO:0000256" key="13">
    <source>
        <dbReference type="ARBA" id="ARBA00023237"/>
    </source>
</evidence>
<keyword evidence="3 14" id="KW-0813">Transport</keyword>
<dbReference type="PROSITE" id="PS01156">
    <property type="entry name" value="TONB_DEPENDENT_REC_2"/>
    <property type="match status" value="1"/>
</dbReference>
<dbReference type="SUPFAM" id="SSF56935">
    <property type="entry name" value="Porins"/>
    <property type="match status" value="1"/>
</dbReference>
<evidence type="ECO:0000256" key="6">
    <source>
        <dbReference type="ARBA" id="ARBA00022692"/>
    </source>
</evidence>
<dbReference type="RefSeq" id="WP_047473137.1">
    <property type="nucleotide sequence ID" value="NZ_CP141274.1"/>
</dbReference>
<protein>
    <submittedName>
        <fullName evidence="19">Iron complex outermembrane recepter protein/outer-membrane receptor for ferric coprogen and ferric-rhodotorulic acid</fullName>
    </submittedName>
</protein>
<feature type="short sequence motif" description="TonB C-terminal box" evidence="15">
    <location>
        <begin position="814"/>
        <end position="831"/>
    </location>
</feature>
<dbReference type="EMBL" id="FNPE01000013">
    <property type="protein sequence ID" value="SDZ14314.1"/>
    <property type="molecule type" value="Genomic_DNA"/>
</dbReference>
<comment type="subcellular location">
    <subcellularLocation>
        <location evidence="1 14">Cell outer membrane</location>
        <topology evidence="1 14">Multi-pass membrane protein</topology>
    </subcellularLocation>
</comment>
<evidence type="ECO:0000256" key="17">
    <source>
        <dbReference type="SAM" id="SignalP"/>
    </source>
</evidence>
<keyword evidence="8" id="KW-0408">Iron</keyword>
<evidence type="ECO:0000256" key="1">
    <source>
        <dbReference type="ARBA" id="ARBA00004571"/>
    </source>
</evidence>
<evidence type="ECO:0000313" key="20">
    <source>
        <dbReference type="Proteomes" id="UP000183417"/>
    </source>
</evidence>
<evidence type="ECO:0000256" key="5">
    <source>
        <dbReference type="ARBA" id="ARBA00022496"/>
    </source>
</evidence>
<feature type="signal peptide" evidence="17">
    <location>
        <begin position="1"/>
        <end position="33"/>
    </location>
</feature>
<dbReference type="CDD" id="cd01347">
    <property type="entry name" value="ligand_gated_channel"/>
    <property type="match status" value="1"/>
</dbReference>
<dbReference type="Proteomes" id="UP000183417">
    <property type="component" value="Unassembled WGS sequence"/>
</dbReference>
<feature type="chain" id="PRO_5010370858" evidence="17">
    <location>
        <begin position="34"/>
        <end position="831"/>
    </location>
</feature>
<evidence type="ECO:0000256" key="11">
    <source>
        <dbReference type="ARBA" id="ARBA00023136"/>
    </source>
</evidence>
<evidence type="ECO:0000256" key="7">
    <source>
        <dbReference type="ARBA" id="ARBA00022729"/>
    </source>
</evidence>
<keyword evidence="12 19" id="KW-0675">Receptor</keyword>
<keyword evidence="10 16" id="KW-0798">TonB box</keyword>
<evidence type="ECO:0000256" key="8">
    <source>
        <dbReference type="ARBA" id="ARBA00023004"/>
    </source>
</evidence>
<dbReference type="InterPro" id="IPR039426">
    <property type="entry name" value="TonB-dep_rcpt-like"/>
</dbReference>
<dbReference type="InterPro" id="IPR012910">
    <property type="entry name" value="Plug_dom"/>
</dbReference>
<reference evidence="19 20" key="1">
    <citation type="submission" date="2016-10" db="EMBL/GenBank/DDBJ databases">
        <authorList>
            <person name="de Groot N.N."/>
        </authorList>
    </citation>
    <scope>NUCLEOTIDE SEQUENCE [LARGE SCALE GENOMIC DNA]</scope>
    <source>
        <strain evidence="19 20">LMG 24775</strain>
    </source>
</reference>
<feature type="domain" description="Secretin/TonB short N-terminal" evidence="18">
    <location>
        <begin position="65"/>
        <end position="115"/>
    </location>
</feature>
<evidence type="ECO:0000256" key="16">
    <source>
        <dbReference type="RuleBase" id="RU003357"/>
    </source>
</evidence>
<dbReference type="PANTHER" id="PTHR32552">
    <property type="entry name" value="FERRICHROME IRON RECEPTOR-RELATED"/>
    <property type="match status" value="1"/>
</dbReference>
<dbReference type="InterPro" id="IPR010917">
    <property type="entry name" value="TonB_rcpt_CS"/>
</dbReference>
<sequence>MHPLFPSSGACRAALHPLAHAVLCLGLAMPLQAALAQPAAQTLRFDIAAQPLASALDQFARQAGLQLVFTPSLAAQRQAPAVRGELPLRQALDDLLAGSGLQGHVQEGTLTVQPVAAIEKTLAEVRVSARRAIDGTTEGTGSYTSRVTSIASKTDQSFREIPQSVSVITRQQLDDRRMTDIRDALAATPGITTSQINFDSTYFYSRGFQIDSMQIDGGAPLNIAQYTYSVNQSMDFYDRVEVMRGASGLLGGVGDPGGIINIVRKKPLAEPRFVVQQSIGSWNNYQTMVDATGPLALDGRVRGRAVLSYQDTDQFVDIKHTRAPQFYGVVEADLTPDTLLTVGMSRSKIRTRGDGGGDVPRYSDGSDIGLPRHTSFTQPWATGRKDNSELFGALEHRFSARWKGKLNLTRSKSSYDGSTVFGYGALDPATGLGVNWNGGGHYLYENRQTVLDASLAGSFDLGGRTHEILLGMDRQKVESFWNVGYSTDATGVEPIDVYNPGAWRPAPAGEISRRYNPWGQDQSGGYGVLRLHPTDRLHVIVGARYAKYRFNQVYESLNAAGQWELASGSRFSEPAKFTPYGGVIYDLNNQWSAYLSYSSILKPQALSKSGPPPGNSLDPVKGKSYEAGFKGELADGRLNATFSLFNVVRTGTAVTDTRYPSNHEEWSGNCCFLPQGKVTSRGFDAEIGGELRPGWQIAAGYTYTTTRDKTEDAPYSSITPRHLLKLSTAYVLPGELSRWKIGGSAHIQSKHHVRDTLYDADWNEVGRYNFTQGGYSVINAMVQYRIDPRWTVSLNLNNIFDKTYYQTVGYASGGNFYGKPRNAVLTLRGTF</sequence>
<dbReference type="Pfam" id="PF00593">
    <property type="entry name" value="TonB_dep_Rec_b-barrel"/>
    <property type="match status" value="1"/>
</dbReference>
<dbReference type="GO" id="GO:0015891">
    <property type="term" value="P:siderophore transport"/>
    <property type="evidence" value="ECO:0007669"/>
    <property type="project" value="InterPro"/>
</dbReference>
<dbReference type="PROSITE" id="PS52016">
    <property type="entry name" value="TONB_DEPENDENT_REC_3"/>
    <property type="match status" value="1"/>
</dbReference>
<dbReference type="Pfam" id="PF07660">
    <property type="entry name" value="STN"/>
    <property type="match status" value="1"/>
</dbReference>
<name>A0A1H3QL58_9BURK</name>
<keyword evidence="6 14" id="KW-0812">Transmembrane</keyword>
<dbReference type="InterPro" id="IPR010105">
    <property type="entry name" value="TonB_sidphr_rcpt"/>
</dbReference>
<dbReference type="InterPro" id="IPR000531">
    <property type="entry name" value="Beta-barrel_TonB"/>
</dbReference>
<evidence type="ECO:0000256" key="12">
    <source>
        <dbReference type="ARBA" id="ARBA00023170"/>
    </source>
</evidence>
<evidence type="ECO:0000256" key="4">
    <source>
        <dbReference type="ARBA" id="ARBA00022452"/>
    </source>
</evidence>
<evidence type="ECO:0000256" key="2">
    <source>
        <dbReference type="ARBA" id="ARBA00009810"/>
    </source>
</evidence>
<accession>A0A1H3QL58</accession>
<keyword evidence="9" id="KW-0406">Ion transport</keyword>
<dbReference type="GO" id="GO:0015344">
    <property type="term" value="F:siderophore uptake transmembrane transporter activity"/>
    <property type="evidence" value="ECO:0007669"/>
    <property type="project" value="TreeGrafter"/>
</dbReference>
<dbReference type="NCBIfam" id="TIGR01783">
    <property type="entry name" value="TonB-siderophor"/>
    <property type="match status" value="1"/>
</dbReference>
<dbReference type="Gene3D" id="2.40.170.20">
    <property type="entry name" value="TonB-dependent receptor, beta-barrel domain"/>
    <property type="match status" value="1"/>
</dbReference>
<dbReference type="FunFam" id="2.170.130.10:FF:000010">
    <property type="entry name" value="Ferripyoverdine receptor"/>
    <property type="match status" value="1"/>
</dbReference>
<dbReference type="Pfam" id="PF07715">
    <property type="entry name" value="Plug"/>
    <property type="match status" value="1"/>
</dbReference>
<dbReference type="PANTHER" id="PTHR32552:SF74">
    <property type="entry name" value="HYDROXAMATE SIDEROPHORE RECEPTOR FHUE"/>
    <property type="match status" value="1"/>
</dbReference>
<keyword evidence="7 17" id="KW-0732">Signal</keyword>
<keyword evidence="4 14" id="KW-1134">Transmembrane beta strand</keyword>
<organism evidence="19 20">
    <name type="scientific">Delftia lacustris</name>
    <dbReference type="NCBI Taxonomy" id="558537"/>
    <lineage>
        <taxon>Bacteria</taxon>
        <taxon>Pseudomonadati</taxon>
        <taxon>Pseudomonadota</taxon>
        <taxon>Betaproteobacteria</taxon>
        <taxon>Burkholderiales</taxon>
        <taxon>Comamonadaceae</taxon>
        <taxon>Delftia</taxon>
    </lineage>
</organism>
<evidence type="ECO:0000256" key="3">
    <source>
        <dbReference type="ARBA" id="ARBA00022448"/>
    </source>
</evidence>
<dbReference type="GeneID" id="94692931"/>
<keyword evidence="11 14" id="KW-0472">Membrane</keyword>
<keyword evidence="5" id="KW-0410">Iron transport</keyword>
<dbReference type="Gene3D" id="3.55.50.30">
    <property type="match status" value="1"/>
</dbReference>
<dbReference type="GO" id="GO:0009279">
    <property type="term" value="C:cell outer membrane"/>
    <property type="evidence" value="ECO:0007669"/>
    <property type="project" value="UniProtKB-SubCell"/>
</dbReference>
<proteinExistence type="inferred from homology"/>
<dbReference type="InterPro" id="IPR011662">
    <property type="entry name" value="Secretin/TonB_short_N"/>
</dbReference>
<gene>
    <name evidence="19" type="ORF">SAMN05421547_1138</name>
</gene>
<dbReference type="InterPro" id="IPR036942">
    <property type="entry name" value="Beta-barrel_TonB_sf"/>
</dbReference>
<evidence type="ECO:0000256" key="14">
    <source>
        <dbReference type="PROSITE-ProRule" id="PRU01360"/>
    </source>
</evidence>
<dbReference type="GO" id="GO:0038023">
    <property type="term" value="F:signaling receptor activity"/>
    <property type="evidence" value="ECO:0007669"/>
    <property type="project" value="InterPro"/>
</dbReference>
<evidence type="ECO:0000259" key="18">
    <source>
        <dbReference type="SMART" id="SM00965"/>
    </source>
</evidence>
<evidence type="ECO:0000256" key="9">
    <source>
        <dbReference type="ARBA" id="ARBA00023065"/>
    </source>
</evidence>